<dbReference type="Gene3D" id="3.30.200.60">
    <property type="entry name" value="Peptidase C65 Otubain, subdomain 1"/>
    <property type="match status" value="1"/>
</dbReference>
<feature type="active site" description="Nucleophile" evidence="8">
    <location>
        <position position="74"/>
    </location>
</feature>
<dbReference type="GO" id="GO:0071108">
    <property type="term" value="P:protein K48-linked deubiquitination"/>
    <property type="evidence" value="ECO:0007669"/>
    <property type="project" value="TreeGrafter"/>
</dbReference>
<sequence>MNSVPESEIQDEGILKQQRQIEKEVAEIHPLVGHVQPLASLLKEYMDDPIYTMKLKKLCESYQSLRRVRPDGNCFFRGFGYSYFERLLDNEEEWKKFQAHVSGTKDQLLAQGFPKFTLEDFYDSFMEVVNQLGGEGKVDAEELSRIFNDSATSDYLVVYLRLMTSGQLQREEDFYQNFLEGDKTMREFCQQEVEPMYRESDHMHAIALGSCLKIGIRVVYLDRGEATTSPPEHDFPEDCTPSVYLLYRPGHYDILYK</sequence>
<dbReference type="GO" id="GO:0006508">
    <property type="term" value="P:proteolysis"/>
    <property type="evidence" value="ECO:0007669"/>
    <property type="project" value="UniProtKB-KW"/>
</dbReference>
<dbReference type="GO" id="GO:0005634">
    <property type="term" value="C:nucleus"/>
    <property type="evidence" value="ECO:0007669"/>
    <property type="project" value="TreeGrafter"/>
</dbReference>
<evidence type="ECO:0000256" key="4">
    <source>
        <dbReference type="ARBA" id="ARBA00022670"/>
    </source>
</evidence>
<dbReference type="PIRSF" id="PIRSF013503">
    <property type="entry name" value="Ubiquitin_thioesterase_Otubain"/>
    <property type="match status" value="1"/>
</dbReference>
<accession>A0A4Y7NH72</accession>
<gene>
    <name evidence="11" type="primary">EOG090X0AE1</name>
</gene>
<feature type="site" description="Interacts with free ubiquitin" evidence="9">
    <location>
        <position position="220"/>
    </location>
</feature>
<evidence type="ECO:0000256" key="5">
    <source>
        <dbReference type="ARBA" id="ARBA00022786"/>
    </source>
</evidence>
<dbReference type="InterPro" id="IPR016615">
    <property type="entry name" value="Otubain"/>
</dbReference>
<feature type="active site" evidence="8">
    <location>
        <position position="71"/>
    </location>
</feature>
<comment type="similarity">
    <text evidence="2">Belongs to the peptidase C65 family.</text>
</comment>
<evidence type="ECO:0000256" key="9">
    <source>
        <dbReference type="PIRSR" id="PIRSR013503-2"/>
    </source>
</evidence>
<evidence type="ECO:0000256" key="2">
    <source>
        <dbReference type="ARBA" id="ARBA00006579"/>
    </source>
</evidence>
<name>A0A4Y7NH72_9CRUS</name>
<reference evidence="11" key="1">
    <citation type="submission" date="2018-08" db="EMBL/GenBank/DDBJ databases">
        <authorList>
            <person name="Cornetti L."/>
        </authorList>
    </citation>
    <scope>NUCLEOTIDE SEQUENCE</scope>
    <source>
        <strain evidence="11">CH-H-2</strain>
    </source>
</reference>
<dbReference type="PROSITE" id="PS50802">
    <property type="entry name" value="OTU"/>
    <property type="match status" value="1"/>
</dbReference>
<dbReference type="GO" id="GO:0043130">
    <property type="term" value="F:ubiquitin binding"/>
    <property type="evidence" value="ECO:0007669"/>
    <property type="project" value="TreeGrafter"/>
</dbReference>
<evidence type="ECO:0000256" key="7">
    <source>
        <dbReference type="ARBA" id="ARBA00022807"/>
    </source>
</evidence>
<evidence type="ECO:0000256" key="1">
    <source>
        <dbReference type="ARBA" id="ARBA00000707"/>
    </source>
</evidence>
<dbReference type="AlphaFoldDB" id="A0A4Y7NH72"/>
<feature type="site" description="Interacts with free ubiquitin" evidence="9">
    <location>
        <position position="222"/>
    </location>
</feature>
<dbReference type="PANTHER" id="PTHR12931:SF15">
    <property type="entry name" value="UBIQUITIN THIOESTERASE OTUBAIN-LIKE"/>
    <property type="match status" value="1"/>
</dbReference>
<feature type="site" description="Interacts with free ubiquitin" evidence="9">
    <location>
        <position position="206"/>
    </location>
</feature>
<dbReference type="PANTHER" id="PTHR12931">
    <property type="entry name" value="UBIQUITIN THIOLESTERASE PROTEIN OTUB"/>
    <property type="match status" value="1"/>
</dbReference>
<evidence type="ECO:0000313" key="11">
    <source>
        <dbReference type="EMBL" id="SVE92548.1"/>
    </source>
</evidence>
<keyword evidence="7" id="KW-0788">Thiol protease</keyword>
<dbReference type="EMBL" id="LR022929">
    <property type="protein sequence ID" value="SVE92548.1"/>
    <property type="molecule type" value="mRNA"/>
</dbReference>
<dbReference type="Pfam" id="PF10275">
    <property type="entry name" value="Peptidase_C65"/>
    <property type="match status" value="1"/>
</dbReference>
<dbReference type="Gene3D" id="1.20.1300.20">
    <property type="entry name" value="Peptidase C65 Otubain, subdomain 2"/>
    <property type="match status" value="1"/>
</dbReference>
<comment type="catalytic activity">
    <reaction evidence="1">
        <text>Thiol-dependent hydrolysis of ester, thioester, amide, peptide and isopeptide bonds formed by the C-terminal Gly of ubiquitin (a 76-residue protein attached to proteins as an intracellular targeting signal).</text>
        <dbReference type="EC" id="3.4.19.12"/>
    </reaction>
</comment>
<feature type="site" description="Interacts with free ubiquitin" evidence="9">
    <location>
        <position position="247"/>
    </location>
</feature>
<dbReference type="GO" id="GO:0004843">
    <property type="term" value="F:cysteine-type deubiquitinase activity"/>
    <property type="evidence" value="ECO:0007669"/>
    <property type="project" value="UniProtKB-EC"/>
</dbReference>
<evidence type="ECO:0000256" key="3">
    <source>
        <dbReference type="ARBA" id="ARBA00012759"/>
    </source>
</evidence>
<feature type="site" description="Interacts with free ubiquitin" evidence="9">
    <location>
        <position position="252"/>
    </location>
</feature>
<dbReference type="CDD" id="cd22763">
    <property type="entry name" value="OTUB1"/>
    <property type="match status" value="1"/>
</dbReference>
<dbReference type="InterPro" id="IPR038765">
    <property type="entry name" value="Papain-like_cys_pep_sf"/>
</dbReference>
<dbReference type="SUPFAM" id="SSF54001">
    <property type="entry name" value="Cysteine proteinases"/>
    <property type="match status" value="1"/>
</dbReference>
<proteinExistence type="evidence at transcript level"/>
<keyword evidence="6" id="KW-0378">Hydrolase</keyword>
<dbReference type="InterPro" id="IPR042468">
    <property type="entry name" value="Peptidase_C65_otubain_sub1"/>
</dbReference>
<evidence type="ECO:0000259" key="10">
    <source>
        <dbReference type="PROSITE" id="PS50802"/>
    </source>
</evidence>
<feature type="active site" evidence="8">
    <location>
        <position position="251"/>
    </location>
</feature>
<feature type="domain" description="OTU" evidence="10">
    <location>
        <begin position="63"/>
        <end position="257"/>
    </location>
</feature>
<dbReference type="InterPro" id="IPR019400">
    <property type="entry name" value="Peptidase_C65_otubain"/>
</dbReference>
<dbReference type="EC" id="3.4.19.12" evidence="3"/>
<dbReference type="InterPro" id="IPR003323">
    <property type="entry name" value="OTU_dom"/>
</dbReference>
<keyword evidence="4" id="KW-0645">Protease</keyword>
<protein>
    <recommendedName>
        <fullName evidence="3">ubiquitinyl hydrolase 1</fullName>
        <ecNumber evidence="3">3.4.19.12</ecNumber>
    </recommendedName>
</protein>
<keyword evidence="5" id="KW-0833">Ubl conjugation pathway</keyword>
<evidence type="ECO:0000256" key="8">
    <source>
        <dbReference type="PIRSR" id="PIRSR013503-1"/>
    </source>
</evidence>
<dbReference type="InterPro" id="IPR042467">
    <property type="entry name" value="Peptidase_C65_otubain_sub2"/>
</dbReference>
<evidence type="ECO:0000256" key="6">
    <source>
        <dbReference type="ARBA" id="ARBA00022801"/>
    </source>
</evidence>
<organism evidence="11">
    <name type="scientific">Megafenestra aurita</name>
    <dbReference type="NCBI Taxonomy" id="2291010"/>
    <lineage>
        <taxon>Eukaryota</taxon>
        <taxon>Metazoa</taxon>
        <taxon>Ecdysozoa</taxon>
        <taxon>Arthropoda</taxon>
        <taxon>Crustacea</taxon>
        <taxon>Branchiopoda</taxon>
        <taxon>Diplostraca</taxon>
        <taxon>Cladocera</taxon>
        <taxon>Anomopoda</taxon>
        <taxon>Daphniidae</taxon>
        <taxon>Megafenestra</taxon>
    </lineage>
</organism>
<dbReference type="FunFam" id="1.20.1300.20:FF:000001">
    <property type="entry name" value="Ubiquitin thioesterase OTUB1"/>
    <property type="match status" value="1"/>
</dbReference>